<reference evidence="2" key="1">
    <citation type="submission" date="2018-09" db="EMBL/GenBank/DDBJ databases">
        <title>Murine metabolic-syndrome-specific gut microbial biobank.</title>
        <authorList>
            <person name="Liu C."/>
        </authorList>
    </citation>
    <scope>NUCLEOTIDE SEQUENCE</scope>
    <source>
        <strain evidence="2">D42-62</strain>
    </source>
</reference>
<keyword evidence="1" id="KW-0472">Membrane</keyword>
<keyword evidence="3" id="KW-1185">Reference proteome</keyword>
<gene>
    <name evidence="2" type="ORF">D5281_18365</name>
</gene>
<evidence type="ECO:0000313" key="3">
    <source>
        <dbReference type="Proteomes" id="UP001154420"/>
    </source>
</evidence>
<organism evidence="2 3">
    <name type="scientific">Parablautia muri</name>
    <dbReference type="NCBI Taxonomy" id="2320879"/>
    <lineage>
        <taxon>Bacteria</taxon>
        <taxon>Bacillati</taxon>
        <taxon>Bacillota</taxon>
        <taxon>Clostridia</taxon>
        <taxon>Lachnospirales</taxon>
        <taxon>Lachnospiraceae</taxon>
        <taxon>Parablautia</taxon>
    </lineage>
</organism>
<dbReference type="InterPro" id="IPR046563">
    <property type="entry name" value="DUF6715"/>
</dbReference>
<feature type="transmembrane region" description="Helical" evidence="1">
    <location>
        <begin position="12"/>
        <end position="30"/>
    </location>
</feature>
<protein>
    <submittedName>
        <fullName evidence="2">Uncharacterized protein</fullName>
    </submittedName>
</protein>
<dbReference type="Proteomes" id="UP001154420">
    <property type="component" value="Unassembled WGS sequence"/>
</dbReference>
<evidence type="ECO:0000256" key="1">
    <source>
        <dbReference type="SAM" id="Phobius"/>
    </source>
</evidence>
<dbReference type="OrthoDB" id="9795825at2"/>
<accession>A0A9X5GSY6</accession>
<dbReference type="AlphaFoldDB" id="A0A9X5GSY6"/>
<keyword evidence="1" id="KW-1133">Transmembrane helix</keyword>
<name>A0A9X5GSY6_9FIRM</name>
<sequence>MSKGKGQGGIKVLIVIIVLVCLALGYYYYLSNKRTEESEQQVKATAVQEVLMRDLESNYPPTPREVVKYYAEITKCLYVESYTEEEFHDMAMQIQKLYDDELVANKTEQQYLDDLGLDVDGLKEQEIVVSSYSPASSTDVEEFTKDGYSWAQMRCTFNLRQGTEFQKTDEIFLLRKDEEGHWKIYGWTLADEENA</sequence>
<keyword evidence="1" id="KW-0812">Transmembrane</keyword>
<comment type="caution">
    <text evidence="2">The sequence shown here is derived from an EMBL/GenBank/DDBJ whole genome shotgun (WGS) entry which is preliminary data.</text>
</comment>
<evidence type="ECO:0000313" key="2">
    <source>
        <dbReference type="EMBL" id="NBJ94493.1"/>
    </source>
</evidence>
<proteinExistence type="predicted"/>
<dbReference type="RefSeq" id="WP_160561518.1">
    <property type="nucleotide sequence ID" value="NZ_QZDT01000040.1"/>
</dbReference>
<dbReference type="EMBL" id="QZDT01000040">
    <property type="protein sequence ID" value="NBJ94493.1"/>
    <property type="molecule type" value="Genomic_DNA"/>
</dbReference>
<dbReference type="Pfam" id="PF20462">
    <property type="entry name" value="DUF6715"/>
    <property type="match status" value="1"/>
</dbReference>